<feature type="region of interest" description="Disordered" evidence="1">
    <location>
        <begin position="59"/>
        <end position="112"/>
    </location>
</feature>
<comment type="caution">
    <text evidence="2">The sequence shown here is derived from an EMBL/GenBank/DDBJ whole genome shotgun (WGS) entry which is preliminary data.</text>
</comment>
<dbReference type="Proteomes" id="UP000324632">
    <property type="component" value="Chromosome 11"/>
</dbReference>
<evidence type="ECO:0000313" key="2">
    <source>
        <dbReference type="EMBL" id="KAA0714542.1"/>
    </source>
</evidence>
<dbReference type="AlphaFoldDB" id="A0A5A9NXN7"/>
<keyword evidence="3" id="KW-1185">Reference proteome</keyword>
<protein>
    <submittedName>
        <fullName evidence="2">Uncharacterized protein</fullName>
    </submittedName>
</protein>
<evidence type="ECO:0000313" key="3">
    <source>
        <dbReference type="Proteomes" id="UP000324632"/>
    </source>
</evidence>
<dbReference type="EMBL" id="SOYY01000011">
    <property type="protein sequence ID" value="KAA0714542.1"/>
    <property type="molecule type" value="Genomic_DNA"/>
</dbReference>
<gene>
    <name evidence="2" type="ORF">E1301_Tti023442</name>
</gene>
<sequence>MAVAVALSLTLSVVNRRAPPTIPALHKWTVQGLQLAHSNAEVQYSRRLPKAELHTLYASSKADAPSLRSARPKATDKPGLTHGSPYSPPGQATFAGPSSPHQSTSSVPCLPN</sequence>
<name>A0A5A9NXN7_9TELE</name>
<feature type="compositionally biased region" description="Polar residues" evidence="1">
    <location>
        <begin position="99"/>
        <end position="112"/>
    </location>
</feature>
<organism evidence="2 3">
    <name type="scientific">Triplophysa tibetana</name>
    <dbReference type="NCBI Taxonomy" id="1572043"/>
    <lineage>
        <taxon>Eukaryota</taxon>
        <taxon>Metazoa</taxon>
        <taxon>Chordata</taxon>
        <taxon>Craniata</taxon>
        <taxon>Vertebrata</taxon>
        <taxon>Euteleostomi</taxon>
        <taxon>Actinopterygii</taxon>
        <taxon>Neopterygii</taxon>
        <taxon>Teleostei</taxon>
        <taxon>Ostariophysi</taxon>
        <taxon>Cypriniformes</taxon>
        <taxon>Nemacheilidae</taxon>
        <taxon>Triplophysa</taxon>
    </lineage>
</organism>
<reference evidence="2 3" key="1">
    <citation type="journal article" date="2019" name="Mol. Ecol. Resour.">
        <title>Chromosome-level genome assembly of Triplophysa tibetana, a fish adapted to the harsh high-altitude environment of the Tibetan Plateau.</title>
        <authorList>
            <person name="Yang X."/>
            <person name="Liu H."/>
            <person name="Ma Z."/>
            <person name="Zou Y."/>
            <person name="Zou M."/>
            <person name="Mao Y."/>
            <person name="Li X."/>
            <person name="Wang H."/>
            <person name="Chen T."/>
            <person name="Wang W."/>
            <person name="Yang R."/>
        </authorList>
    </citation>
    <scope>NUCLEOTIDE SEQUENCE [LARGE SCALE GENOMIC DNA]</scope>
    <source>
        <strain evidence="2">TTIB1903HZAU</strain>
        <tissue evidence="2">Muscle</tissue>
    </source>
</reference>
<accession>A0A5A9NXN7</accession>
<evidence type="ECO:0000256" key="1">
    <source>
        <dbReference type="SAM" id="MobiDB-lite"/>
    </source>
</evidence>
<proteinExistence type="predicted"/>